<dbReference type="Pfam" id="PF01494">
    <property type="entry name" value="FAD_binding_3"/>
    <property type="match status" value="1"/>
</dbReference>
<protein>
    <submittedName>
        <fullName evidence="3">2-polyprenyl-6-methoxyphenol hydroxylase-like FAD-dependent oxidoreductase</fullName>
    </submittedName>
</protein>
<evidence type="ECO:0000313" key="4">
    <source>
        <dbReference type="Proteomes" id="UP000231742"/>
    </source>
</evidence>
<dbReference type="Proteomes" id="UP000231742">
    <property type="component" value="Unassembled WGS sequence"/>
</dbReference>
<dbReference type="InterPro" id="IPR050631">
    <property type="entry name" value="PheA/TfdB_FAD_monoxygenase"/>
</dbReference>
<dbReference type="PANTHER" id="PTHR43476:SF5">
    <property type="entry name" value="FAD-DEPENDENT MONOOXYGENASE"/>
    <property type="match status" value="1"/>
</dbReference>
<dbReference type="PRINTS" id="PR00420">
    <property type="entry name" value="RNGMNOXGNASE"/>
</dbReference>
<dbReference type="PANTHER" id="PTHR43476">
    <property type="entry name" value="3-(3-HYDROXY-PHENYL)PROPIONATE/3-HYDROXYCINNAMIC ACID HYDROXYLASE"/>
    <property type="match status" value="1"/>
</dbReference>
<dbReference type="InterPro" id="IPR036188">
    <property type="entry name" value="FAD/NAD-bd_sf"/>
</dbReference>
<evidence type="ECO:0000313" key="3">
    <source>
        <dbReference type="EMBL" id="PJJ78556.1"/>
    </source>
</evidence>
<sequence length="423" mass="45763">MELTEGTLMAQQLDTTVCIAGGGPAGIMAGLILARAGIDVVVLEKHADFLRDFRGDTVHPSTLNLLDQLGLGEAAAKIDHSELSVLDAVIDGIRLRAVDFTILPAPHRYVTLMPQWDLLNMLVEEAQRQTSFRLVLEATAHSEIQENGRVVGIEATTPDGPLRVNAALSVAADGRASAVRDALGLVPADYGVPIDVLWFRVPRPTKPMRDTLANIRGGSALVTIPRPGYFQCGLLIRKGSFPEFQKAGIEAFRNKIAATAPRLRDVTHEIASFDDVKLLSVQINRLPEWSVPGAICIGDAAHAMSPAFGVGINYAIQDAVALANTLVPVLRKKGTDAAAIDAACAAVQRRRTLPTVLMQRMQRVAHRLINRATSGVVLHNPPRLRERFVIAVVLPRVRPILARIVGYGFRPERIAPGILKPRA</sequence>
<gene>
    <name evidence="3" type="ORF">CLV85_2131</name>
</gene>
<reference evidence="3 4" key="1">
    <citation type="submission" date="2017-11" db="EMBL/GenBank/DDBJ databases">
        <title>Genomic Encyclopedia of Archaeal and Bacterial Type Strains, Phase II (KMG-II): From Individual Species to Whole Genera.</title>
        <authorList>
            <person name="Goeker M."/>
        </authorList>
    </citation>
    <scope>NUCLEOTIDE SEQUENCE [LARGE SCALE GENOMIC DNA]</scope>
    <source>
        <strain evidence="3 4">DSM 16400</strain>
    </source>
</reference>
<dbReference type="AlphaFoldDB" id="A0A2M9D306"/>
<accession>A0A2M9D306</accession>
<dbReference type="SUPFAM" id="SSF51905">
    <property type="entry name" value="FAD/NAD(P)-binding domain"/>
    <property type="match status" value="1"/>
</dbReference>
<dbReference type="GO" id="GO:0071949">
    <property type="term" value="F:FAD binding"/>
    <property type="evidence" value="ECO:0007669"/>
    <property type="project" value="InterPro"/>
</dbReference>
<proteinExistence type="predicted"/>
<dbReference type="InterPro" id="IPR002938">
    <property type="entry name" value="FAD-bd"/>
</dbReference>
<dbReference type="Gene3D" id="3.50.50.60">
    <property type="entry name" value="FAD/NAD(P)-binding domain"/>
    <property type="match status" value="2"/>
</dbReference>
<dbReference type="GO" id="GO:0016491">
    <property type="term" value="F:oxidoreductase activity"/>
    <property type="evidence" value="ECO:0007669"/>
    <property type="project" value="UniProtKB-KW"/>
</dbReference>
<name>A0A2M9D306_9MICO</name>
<evidence type="ECO:0000259" key="2">
    <source>
        <dbReference type="Pfam" id="PF01494"/>
    </source>
</evidence>
<organism evidence="3 4">
    <name type="scientific">Salinibacterium amurskyense</name>
    <dbReference type="NCBI Taxonomy" id="205941"/>
    <lineage>
        <taxon>Bacteria</taxon>
        <taxon>Bacillati</taxon>
        <taxon>Actinomycetota</taxon>
        <taxon>Actinomycetes</taxon>
        <taxon>Micrococcales</taxon>
        <taxon>Microbacteriaceae</taxon>
        <taxon>Salinibacterium</taxon>
    </lineage>
</organism>
<dbReference type="EMBL" id="PGFH01000002">
    <property type="protein sequence ID" value="PJJ78556.1"/>
    <property type="molecule type" value="Genomic_DNA"/>
</dbReference>
<keyword evidence="4" id="KW-1185">Reference proteome</keyword>
<keyword evidence="1" id="KW-0560">Oxidoreductase</keyword>
<comment type="caution">
    <text evidence="3">The sequence shown here is derived from an EMBL/GenBank/DDBJ whole genome shotgun (WGS) entry which is preliminary data.</text>
</comment>
<feature type="domain" description="FAD-binding" evidence="2">
    <location>
        <begin position="14"/>
        <end position="336"/>
    </location>
</feature>
<evidence type="ECO:0000256" key="1">
    <source>
        <dbReference type="ARBA" id="ARBA00023002"/>
    </source>
</evidence>